<protein>
    <recommendedName>
        <fullName evidence="1">DUF6894 domain-containing protein</fullName>
    </recommendedName>
</protein>
<organism evidence="2 3">
    <name type="scientific">Rhizobium grahamii</name>
    <dbReference type="NCBI Taxonomy" id="1120045"/>
    <lineage>
        <taxon>Bacteria</taxon>
        <taxon>Pseudomonadati</taxon>
        <taxon>Pseudomonadota</taxon>
        <taxon>Alphaproteobacteria</taxon>
        <taxon>Hyphomicrobiales</taxon>
        <taxon>Rhizobiaceae</taxon>
        <taxon>Rhizobium/Agrobacterium group</taxon>
        <taxon>Rhizobium</taxon>
    </lineage>
</organism>
<accession>A0A370KFN9</accession>
<dbReference type="InterPro" id="IPR054189">
    <property type="entry name" value="DUF6894"/>
</dbReference>
<dbReference type="Pfam" id="PF21834">
    <property type="entry name" value="DUF6894"/>
    <property type="match status" value="1"/>
</dbReference>
<name>A0A370KFN9_9HYPH</name>
<reference evidence="2 3" key="1">
    <citation type="submission" date="2017-03" db="EMBL/GenBank/DDBJ databases">
        <title>Genome analysis of Rhizobial strains effectives or ineffectives for nitrogen fixation isolated from bean seeds.</title>
        <authorList>
            <person name="Peralta H."/>
            <person name="Aguilar-Vera A."/>
            <person name="Mora Y."/>
            <person name="Vargas-Lagunas C."/>
            <person name="Girard L."/>
            <person name="Mora J."/>
        </authorList>
    </citation>
    <scope>NUCLEOTIDE SEQUENCE [LARGE SCALE GENOMIC DNA]</scope>
    <source>
        <strain evidence="2 3">CCGM3</strain>
    </source>
</reference>
<evidence type="ECO:0000313" key="3">
    <source>
        <dbReference type="Proteomes" id="UP000254939"/>
    </source>
</evidence>
<dbReference type="Proteomes" id="UP000254939">
    <property type="component" value="Unassembled WGS sequence"/>
</dbReference>
<proteinExistence type="predicted"/>
<feature type="domain" description="DUF6894" evidence="1">
    <location>
        <begin position="8"/>
        <end position="73"/>
    </location>
</feature>
<sequence>MEVAMTKFHFRTTDLDATIADEEGYDFPDLPAALAEAKRLLAEMALDGLPPNGGTLRVDLLNADRIAIATVALEMKVSFGVTQQDHTQPS</sequence>
<evidence type="ECO:0000313" key="2">
    <source>
        <dbReference type="EMBL" id="RDJ03267.1"/>
    </source>
</evidence>
<dbReference type="AlphaFoldDB" id="A0A370KFN9"/>
<evidence type="ECO:0000259" key="1">
    <source>
        <dbReference type="Pfam" id="PF21834"/>
    </source>
</evidence>
<comment type="caution">
    <text evidence="2">The sequence shown here is derived from an EMBL/GenBank/DDBJ whole genome shotgun (WGS) entry which is preliminary data.</text>
</comment>
<gene>
    <name evidence="2" type="ORF">B5K06_30175</name>
</gene>
<dbReference type="EMBL" id="NAAC01000043">
    <property type="protein sequence ID" value="RDJ03267.1"/>
    <property type="molecule type" value="Genomic_DNA"/>
</dbReference>